<dbReference type="EMBL" id="JAPMOS010000089">
    <property type="protein sequence ID" value="KAJ4455913.1"/>
    <property type="molecule type" value="Genomic_DNA"/>
</dbReference>
<proteinExistence type="predicted"/>
<name>A0ABQ8UCX1_9EUKA</name>
<sequence length="447" mass="44934">MGGRLVIRSFLALPEPTSPASADASCGRPSRSGIRHHLRVCAGSCEATTCPAPVLSTGQVVLSGCGANAAVGSTCTLGCAWGYYPAPGASQGTGQCTQTDVGTAGYPTINLHCDAYTCDAPSLPASASVATGCVVGAPLGSGCTLKCPWGYAASGDASYPCQATGAASAAYTGGSLACSPVTCPARLPLSSEVVLAGCEAGGALGSSCLVRYAAGYVATGNGSYPCTGTGPGAAAYRGGNLTCIPATCPALHPTAPKVVLSGCLANGPQGSPCQLGCAAGFVPQGNGSYPCAPTGLGRASYTGGTLTCTLPPPHNPLPLFLGLPLFTLISASLRPSFRQAPCAPRIPPPHVLDQWGRHTNTQHVWVGFPSQHLEGRGQRPGQPLMGKLGLPVISTKPGRCSGSALDPPHIPVVRSPPDRTCARADVPAFDRASSGSKMNHLYYKTST</sequence>
<dbReference type="InterPro" id="IPR035976">
    <property type="entry name" value="Sushi/SCR/CCP_sf"/>
</dbReference>
<comment type="caution">
    <text evidence="2">The sequence shown here is derived from an EMBL/GenBank/DDBJ whole genome shotgun (WGS) entry which is preliminary data.</text>
</comment>
<organism evidence="2 3">
    <name type="scientific">Paratrimastix pyriformis</name>
    <dbReference type="NCBI Taxonomy" id="342808"/>
    <lineage>
        <taxon>Eukaryota</taxon>
        <taxon>Metamonada</taxon>
        <taxon>Preaxostyla</taxon>
        <taxon>Paratrimastigidae</taxon>
        <taxon>Paratrimastix</taxon>
    </lineage>
</organism>
<accession>A0ABQ8UCX1</accession>
<dbReference type="SUPFAM" id="SSF57535">
    <property type="entry name" value="Complement control module/SCR domain"/>
    <property type="match status" value="1"/>
</dbReference>
<evidence type="ECO:0000256" key="1">
    <source>
        <dbReference type="ARBA" id="ARBA00023157"/>
    </source>
</evidence>
<dbReference type="Proteomes" id="UP001141327">
    <property type="component" value="Unassembled WGS sequence"/>
</dbReference>
<keyword evidence="3" id="KW-1185">Reference proteome</keyword>
<reference evidence="2" key="1">
    <citation type="journal article" date="2022" name="bioRxiv">
        <title>Genomics of Preaxostyla Flagellates Illuminates Evolutionary Transitions and the Path Towards Mitochondrial Loss.</title>
        <authorList>
            <person name="Novak L.V.F."/>
            <person name="Treitli S.C."/>
            <person name="Pyrih J."/>
            <person name="Halakuc P."/>
            <person name="Pipaliya S.V."/>
            <person name="Vacek V."/>
            <person name="Brzon O."/>
            <person name="Soukal P."/>
            <person name="Eme L."/>
            <person name="Dacks J.B."/>
            <person name="Karnkowska A."/>
            <person name="Elias M."/>
            <person name="Hampl V."/>
        </authorList>
    </citation>
    <scope>NUCLEOTIDE SEQUENCE</scope>
    <source>
        <strain evidence="2">RCP-MX</strain>
    </source>
</reference>
<keyword evidence="1" id="KW-1015">Disulfide bond</keyword>
<gene>
    <name evidence="2" type="ORF">PAPYR_9043</name>
</gene>
<evidence type="ECO:0000313" key="3">
    <source>
        <dbReference type="Proteomes" id="UP001141327"/>
    </source>
</evidence>
<protein>
    <submittedName>
        <fullName evidence="2">Uncharacterized protein</fullName>
    </submittedName>
</protein>
<evidence type="ECO:0000313" key="2">
    <source>
        <dbReference type="EMBL" id="KAJ4455913.1"/>
    </source>
</evidence>